<reference evidence="1" key="1">
    <citation type="submission" date="2024-03" db="EMBL/GenBank/DDBJ databases">
        <title>Human intestinal bacterial collection.</title>
        <authorList>
            <person name="Pauvert C."/>
            <person name="Hitch T.C.A."/>
            <person name="Clavel T."/>
        </authorList>
    </citation>
    <scope>NUCLEOTIDE SEQUENCE</scope>
    <source>
        <strain evidence="1">CLA-AA-H227</strain>
    </source>
</reference>
<dbReference type="EMBL" id="JBBMEW010000019">
    <property type="protein sequence ID" value="MEQ2528561.1"/>
    <property type="molecule type" value="Genomic_DNA"/>
</dbReference>
<comment type="caution">
    <text evidence="1">The sequence shown here is derived from an EMBL/GenBank/DDBJ whole genome shotgun (WGS) entry which is preliminary data.</text>
</comment>
<proteinExistence type="predicted"/>
<keyword evidence="2" id="KW-1185">Reference proteome</keyword>
<accession>A0ACC6SFB1</accession>
<name>A0ACC6SFB1_9BACI</name>
<dbReference type="Proteomes" id="UP001439875">
    <property type="component" value="Unassembled WGS sequence"/>
</dbReference>
<protein>
    <submittedName>
        <fullName evidence="1">YhgE/Pip domain-containing protein</fullName>
    </submittedName>
</protein>
<sequence>MEALKWFKAEMAKLTKNKGVLISIIAVLLIPIVYAAVLLSATWSPYDNLSNLPVAVVNKDVGAMSGDEEINVGRDLIEDFKKGRDLGWKFVSEEEAEKGLEDLDYYMVIEIPEDFSKNVTTVLEPEPQQLELRYIQNEGLNFMAAQVTNSATERIREQLGNKITETYVRNLFTQLGGLSDGVQSAADGSEQIYTGSSELKDGTGQLLTALTDKSGDIDKLASGAKQLEDGTLELMTTLTSKQGDISKLAGGAKDLNNGTSELLANLKGKSGDITALAAGAKELNGGTGLLLQTLKEKAPGVKELDAGAAGLDAGVAQFQKEAMGGLIAGLEKTQKGLGEKLPVFKETLGGLATSTIGLNTDASSTSATQLREQLVAYLDDGTIDNTEAQELLTLSQTVVADHAKIKASAGDVLKKVNSVIGEFSGLSSGEDSLVTGISQLVDGAKLANSKLTELKAGSTRLAAGADEINTGWNSLITNVSKLNQGAAQISAGNKTVETGWKTMTAGVTQLNSGSNQIYQGNVSVDQGWRQLSAGATQLNSGMKQVSDGTSTVQTGWGSLTDGVTQVDEGLVKLNAGSEELATGLKSGAEEASALDVTDDNIAMFSSPVELAPEKVNGYQYYRDSTAPYILSLGLFVGILLMSFVVDFRKPAEVTSGISWFIGKFLNLAVLAIIQAVVVSLFVLFVLNLQVGNSLAFILFACFVSLTFLTIIFFLVAAAGNIGRFIAFIFIVLQLSTTGSNLPIEMLPEGLRSLSAFLPLTYTNAGFKAIISLDNAGSAWGNTGILFGVLLAFLILAFVVVFFKKNRPTTVDVAK</sequence>
<gene>
    <name evidence="1" type="ORF">WMO40_17900</name>
</gene>
<evidence type="ECO:0000313" key="2">
    <source>
        <dbReference type="Proteomes" id="UP001439875"/>
    </source>
</evidence>
<evidence type="ECO:0000313" key="1">
    <source>
        <dbReference type="EMBL" id="MEQ2528561.1"/>
    </source>
</evidence>
<organism evidence="1 2">
    <name type="scientific">Robertmurraya yapensis</name>
    <name type="common">ex Hitch et al 2024</name>
    <dbReference type="NCBI Taxonomy" id="3133160"/>
    <lineage>
        <taxon>Bacteria</taxon>
        <taxon>Bacillati</taxon>
        <taxon>Bacillota</taxon>
        <taxon>Bacilli</taxon>
        <taxon>Bacillales</taxon>
        <taxon>Bacillaceae</taxon>
        <taxon>Robertmurraya</taxon>
    </lineage>
</organism>